<dbReference type="KEGG" id="ache:ACHE_51216S"/>
<dbReference type="InterPro" id="IPR034605">
    <property type="entry name" value="PGC-1"/>
</dbReference>
<feature type="compositionally biased region" description="Polar residues" evidence="7">
    <location>
        <begin position="849"/>
        <end position="867"/>
    </location>
</feature>
<feature type="compositionally biased region" description="Low complexity" evidence="7">
    <location>
        <begin position="1388"/>
        <end position="1400"/>
    </location>
</feature>
<keyword evidence="6" id="KW-0539">Nucleus</keyword>
<comment type="subcellular location">
    <subcellularLocation>
        <location evidence="1">Nucleus</location>
    </subcellularLocation>
</comment>
<feature type="compositionally biased region" description="Polar residues" evidence="7">
    <location>
        <begin position="1209"/>
        <end position="1221"/>
    </location>
</feature>
<evidence type="ECO:0000256" key="1">
    <source>
        <dbReference type="ARBA" id="ARBA00004123"/>
    </source>
</evidence>
<dbReference type="Proteomes" id="UP000637239">
    <property type="component" value="Chromosome 5"/>
</dbReference>
<feature type="compositionally biased region" description="Basic and acidic residues" evidence="7">
    <location>
        <begin position="1035"/>
        <end position="1049"/>
    </location>
</feature>
<feature type="compositionally biased region" description="Low complexity" evidence="7">
    <location>
        <begin position="1053"/>
        <end position="1064"/>
    </location>
</feature>
<feature type="region of interest" description="Disordered" evidence="7">
    <location>
        <begin position="961"/>
        <end position="1156"/>
    </location>
</feature>
<evidence type="ECO:0000256" key="2">
    <source>
        <dbReference type="ARBA" id="ARBA00022553"/>
    </source>
</evidence>
<feature type="region of interest" description="Disordered" evidence="7">
    <location>
        <begin position="364"/>
        <end position="455"/>
    </location>
</feature>
<dbReference type="SUPFAM" id="SSF50978">
    <property type="entry name" value="WD40 repeat-like"/>
    <property type="match status" value="1"/>
</dbReference>
<feature type="region of interest" description="Disordered" evidence="7">
    <location>
        <begin position="1291"/>
        <end position="1352"/>
    </location>
</feature>
<feature type="region of interest" description="Disordered" evidence="7">
    <location>
        <begin position="1180"/>
        <end position="1268"/>
    </location>
</feature>
<keyword evidence="5" id="KW-0804">Transcription</keyword>
<dbReference type="PANTHER" id="PTHR15528:SF11">
    <property type="entry name" value="FI18188P1"/>
    <property type="match status" value="1"/>
</dbReference>
<dbReference type="FunFam" id="2.130.10.10:FF:000577">
    <property type="entry name" value="WD domain G-beta repeat protein"/>
    <property type="match status" value="1"/>
</dbReference>
<evidence type="ECO:0000256" key="7">
    <source>
        <dbReference type="SAM" id="MobiDB-lite"/>
    </source>
</evidence>
<name>A0A7R7ZPV9_ASPCH</name>
<feature type="compositionally biased region" description="Basic residues" evidence="7">
    <location>
        <begin position="1324"/>
        <end position="1333"/>
    </location>
</feature>
<dbReference type="PANTHER" id="PTHR15528">
    <property type="entry name" value="PEROXISOME PROLIFERATOR ACTIVATED RECEPTOR GAMMA COACTIVATOR 1 PGC-1 -RELATED"/>
    <property type="match status" value="1"/>
</dbReference>
<evidence type="ECO:0000313" key="9">
    <source>
        <dbReference type="EMBL" id="BCR90018.1"/>
    </source>
</evidence>
<gene>
    <name evidence="9" type="ORF">ACHE_51216S</name>
</gene>
<evidence type="ECO:0000256" key="5">
    <source>
        <dbReference type="ARBA" id="ARBA00023163"/>
    </source>
</evidence>
<feature type="compositionally biased region" description="Polar residues" evidence="7">
    <location>
        <begin position="405"/>
        <end position="447"/>
    </location>
</feature>
<accession>A0A7R7ZPV9</accession>
<feature type="compositionally biased region" description="Basic and acidic residues" evidence="7">
    <location>
        <begin position="1066"/>
        <end position="1098"/>
    </location>
</feature>
<reference evidence="9" key="1">
    <citation type="submission" date="2021-01" db="EMBL/GenBank/DDBJ databases">
        <authorList>
            <consortium name="Aspergillus chevalieri M1 genome sequencing consortium"/>
            <person name="Kazuki M."/>
            <person name="Futagami T."/>
        </authorList>
    </citation>
    <scope>NUCLEOTIDE SEQUENCE</scope>
    <source>
        <strain evidence="9">M1</strain>
    </source>
</reference>
<dbReference type="GO" id="GO:0005634">
    <property type="term" value="C:nucleus"/>
    <property type="evidence" value="ECO:0007669"/>
    <property type="project" value="UniProtKB-SubCell"/>
</dbReference>
<feature type="region of interest" description="Disordered" evidence="7">
    <location>
        <begin position="776"/>
        <end position="874"/>
    </location>
</feature>
<keyword evidence="3" id="KW-0694">RNA-binding</keyword>
<evidence type="ECO:0000313" key="10">
    <source>
        <dbReference type="Proteomes" id="UP000637239"/>
    </source>
</evidence>
<feature type="compositionally biased region" description="Polar residues" evidence="7">
    <location>
        <begin position="1239"/>
        <end position="1261"/>
    </location>
</feature>
<organism evidence="9 10">
    <name type="scientific">Aspergillus chevalieri</name>
    <name type="common">Eurotium chevalieri</name>
    <dbReference type="NCBI Taxonomy" id="182096"/>
    <lineage>
        <taxon>Eukaryota</taxon>
        <taxon>Fungi</taxon>
        <taxon>Dikarya</taxon>
        <taxon>Ascomycota</taxon>
        <taxon>Pezizomycotina</taxon>
        <taxon>Eurotiomycetes</taxon>
        <taxon>Eurotiomycetidae</taxon>
        <taxon>Eurotiales</taxon>
        <taxon>Aspergillaceae</taxon>
        <taxon>Aspergillus</taxon>
        <taxon>Aspergillus subgen. Aspergillus</taxon>
    </lineage>
</organism>
<dbReference type="RefSeq" id="XP_043138540.1">
    <property type="nucleotide sequence ID" value="XM_043281018.1"/>
</dbReference>
<feature type="compositionally biased region" description="Low complexity" evidence="7">
    <location>
        <begin position="914"/>
        <end position="925"/>
    </location>
</feature>
<protein>
    <recommendedName>
        <fullName evidence="8">Gem-associated protein 5 TPR domain-containing protein</fullName>
    </recommendedName>
</protein>
<evidence type="ECO:0000256" key="4">
    <source>
        <dbReference type="ARBA" id="ARBA00023015"/>
    </source>
</evidence>
<feature type="compositionally biased region" description="Basic and acidic residues" evidence="7">
    <location>
        <begin position="1444"/>
        <end position="1453"/>
    </location>
</feature>
<dbReference type="GeneID" id="66984376"/>
<dbReference type="InterPro" id="IPR056421">
    <property type="entry name" value="TPR_GEMI5"/>
</dbReference>
<dbReference type="Pfam" id="PF23774">
    <property type="entry name" value="TPR_GEMI5"/>
    <property type="match status" value="1"/>
</dbReference>
<keyword evidence="4" id="KW-0805">Transcription regulation</keyword>
<feature type="domain" description="Gem-associated protein 5 TPR" evidence="8">
    <location>
        <begin position="510"/>
        <end position="658"/>
    </location>
</feature>
<dbReference type="Gene3D" id="2.130.10.10">
    <property type="entry name" value="YVTN repeat-like/Quinoprotein amine dehydrogenase"/>
    <property type="match status" value="1"/>
</dbReference>
<dbReference type="EMBL" id="AP024420">
    <property type="protein sequence ID" value="BCR90018.1"/>
    <property type="molecule type" value="Genomic_DNA"/>
</dbReference>
<feature type="region of interest" description="Disordered" evidence="7">
    <location>
        <begin position="1370"/>
        <end position="1401"/>
    </location>
</feature>
<evidence type="ECO:0000256" key="3">
    <source>
        <dbReference type="ARBA" id="ARBA00022884"/>
    </source>
</evidence>
<dbReference type="GO" id="GO:0045944">
    <property type="term" value="P:positive regulation of transcription by RNA polymerase II"/>
    <property type="evidence" value="ECO:0007669"/>
    <property type="project" value="TreeGrafter"/>
</dbReference>
<feature type="compositionally biased region" description="Acidic residues" evidence="7">
    <location>
        <begin position="821"/>
        <end position="837"/>
    </location>
</feature>
<evidence type="ECO:0000256" key="6">
    <source>
        <dbReference type="ARBA" id="ARBA00023242"/>
    </source>
</evidence>
<sequence>MVQLTRNNLVPESLILRPMAPPPPHAPERSLEACASTASLFLYAQGSTILCLHHDTLALDRRFEDHQDDIAFISVDNISERGQGRLVVSYDVGQTAIVWDLFTGTEIARFAAFEPLKVASWMRNGNVAFGNTKGEVILFEPSTSEHVSTRTISESITALAPGADCRTYAIGYQNGSILLATLHPTFNILHTLTISRNPSPLVNLAWHASSSKQKSDMLASQALNGDLKVWSVSKPAEKEPPRTIRVLKRSDTAASGPQWMAWSKNGKILQYMNGETWSWDVRTKHVTSERIPAINGVRGIANYGPTATLFTLGPNFAVQQYDLEIFTMVANVHHPPTSSEDVQILPSRSLQDPPAIKEAPYTFEGRQTPSDNEQQHADLASPASSQSNASSKASGRYRMPLASPPSRSEQSNTPASTLPSNSERNTPQPSHGYTPSMSTLSTKSSRAGSRLRHEVQFSPADKQIDLFPFIRTRLNDVPYGHHQPLEETNLTPDGLRQRMLSMVFGWEGDIKGLIQDELNRHPPGSQSSILLTQWLGALDTDEMVSMIHSGPVSISDWMIMAFSQMSGQTQANKVGQAFVQKLLEIGDIHTAATILLGLGDKNDAIEVYVSQNYFMEAIIMTCLLMPTDWQRQSYLVRRWGEHVVSHSQQQLAIRCFTCTGAEPSEPWTSPAAQNAATFAEEQRSPMISPGSAQPISPPSQRKRVAAQKATAKTPALKLITSFENPNMRLPGLKSDNQTPTNVPWITPIAESAVGESALSPGGLASWRTNNMQSLNQAVGSRSNTPGFRGRLPSIGETPVDVEPPTFPSTPFRRGEYPTTSDSEDQQQDQDKEQEEEPSLLLPSARYDPNQETKSTPQTAIPANSDNFVNIKGLPSPAPGVFEALRSESRNGSRDRKPDGLQISLIEDQLERMSNSRSPLSSSNSLQTAKTPSTGGYSIDQFIHSLDDANQYPNFQLQQRVNGQSTTPGWNEDPYNQLPLSPPPMSPEEATQEERYRAKHNRSQSRNENKVQKPGSRNSSRRRHNRSTSRNATGRTSDRNDRGRSSERDASNAMSPSSSLPMSPMDEALRLVTSDRERRTHQSNSRRGEQIPGRRRDQSADSGMPVRPAGRQAREHESATDQESSTSNINGMSQEEQGLGNTDTSEQETRELPFAVGISEQRRKELAAAELEARRLSLARNPSAPNIPFPGDTRMNTRSPPVGLPFSISPFGSRSQARQRAPSTKESQSKRSSSDSGSSQPGLPTSPSSSLRQAKYNNGTSNGHEENAADAPILLSAITYQPEAERIGRSMSVPVPETHSPPANVNPPNIPTHPRFNPNLPRSRSTSRSRHMGHRRENSREQGSPGGYFGGSPVAISIEETLANADHQPPILPELQHLNTPPPPPPLPYSNSASASPRESSGTIDIAFDNENLGRLLPRAMTAGPAFTNTMDVRASVNGSASASPDRRRMSFDHRRGKSANESFTSKIRNLTRMRSNSRGLEGWGSPAVGTELPYESVQMVDRT</sequence>
<keyword evidence="2" id="KW-0597">Phosphoprotein</keyword>
<dbReference type="GO" id="GO:0003712">
    <property type="term" value="F:transcription coregulator activity"/>
    <property type="evidence" value="ECO:0007669"/>
    <property type="project" value="InterPro"/>
</dbReference>
<dbReference type="InterPro" id="IPR015943">
    <property type="entry name" value="WD40/YVTN_repeat-like_dom_sf"/>
</dbReference>
<reference evidence="9" key="2">
    <citation type="submission" date="2021-02" db="EMBL/GenBank/DDBJ databases">
        <title>Aspergillus chevalieri M1 genome sequence.</title>
        <authorList>
            <person name="Kadooka C."/>
            <person name="Mori K."/>
            <person name="Futagami T."/>
        </authorList>
    </citation>
    <scope>NUCLEOTIDE SEQUENCE</scope>
    <source>
        <strain evidence="9">M1</strain>
    </source>
</reference>
<dbReference type="GO" id="GO:0003723">
    <property type="term" value="F:RNA binding"/>
    <property type="evidence" value="ECO:0007669"/>
    <property type="project" value="UniProtKB-KW"/>
</dbReference>
<proteinExistence type="predicted"/>
<keyword evidence="10" id="KW-1185">Reference proteome</keyword>
<feature type="compositionally biased region" description="Low complexity" evidence="7">
    <location>
        <begin position="380"/>
        <end position="394"/>
    </location>
</feature>
<feature type="compositionally biased region" description="Polar residues" evidence="7">
    <location>
        <begin position="1120"/>
        <end position="1143"/>
    </location>
</feature>
<evidence type="ECO:0000259" key="8">
    <source>
        <dbReference type="Pfam" id="PF23774"/>
    </source>
</evidence>
<feature type="compositionally biased region" description="Polar residues" evidence="7">
    <location>
        <begin position="776"/>
        <end position="785"/>
    </location>
</feature>
<dbReference type="InterPro" id="IPR036322">
    <property type="entry name" value="WD40_repeat_dom_sf"/>
</dbReference>
<feature type="region of interest" description="Disordered" evidence="7">
    <location>
        <begin position="911"/>
        <end position="933"/>
    </location>
</feature>
<feature type="region of interest" description="Disordered" evidence="7">
    <location>
        <begin position="1436"/>
        <end position="1460"/>
    </location>
</feature>